<evidence type="ECO:0000313" key="2">
    <source>
        <dbReference type="Proteomes" id="UP001321473"/>
    </source>
</evidence>
<proteinExistence type="predicted"/>
<sequence length="127" mass="13980">MNRWLFRGVLLNSAQQDSAEEPPIHCYGSVLRAGLTSVHFHPRREEARLEGRNTSFGLCGHKMEAGGANNGASTLSRGAHRFGVAWCHPLELKEEALQRDRNMEAGSGSDRDVAIPALGNDRFFAHP</sequence>
<dbReference type="AlphaFoldDB" id="A0AAQ4DAH3"/>
<comment type="caution">
    <text evidence="1">The sequence shown here is derived from an EMBL/GenBank/DDBJ whole genome shotgun (WGS) entry which is preliminary data.</text>
</comment>
<dbReference type="EMBL" id="JARKHS020033023">
    <property type="protein sequence ID" value="KAK8759463.1"/>
    <property type="molecule type" value="Genomic_DNA"/>
</dbReference>
<keyword evidence="2" id="KW-1185">Reference proteome</keyword>
<name>A0AAQ4DAH3_AMBAM</name>
<reference evidence="1 2" key="1">
    <citation type="journal article" date="2023" name="Arcadia Sci">
        <title>De novo assembly of a long-read Amblyomma americanum tick genome.</title>
        <authorList>
            <person name="Chou S."/>
            <person name="Poskanzer K.E."/>
            <person name="Rollins M."/>
            <person name="Thuy-Boun P.S."/>
        </authorList>
    </citation>
    <scope>NUCLEOTIDE SEQUENCE [LARGE SCALE GENOMIC DNA]</scope>
    <source>
        <strain evidence="1">F_SG_1</strain>
        <tissue evidence="1">Salivary glands</tissue>
    </source>
</reference>
<dbReference type="Proteomes" id="UP001321473">
    <property type="component" value="Unassembled WGS sequence"/>
</dbReference>
<gene>
    <name evidence="1" type="ORF">V5799_002905</name>
</gene>
<organism evidence="1 2">
    <name type="scientific">Amblyomma americanum</name>
    <name type="common">Lone star tick</name>
    <dbReference type="NCBI Taxonomy" id="6943"/>
    <lineage>
        <taxon>Eukaryota</taxon>
        <taxon>Metazoa</taxon>
        <taxon>Ecdysozoa</taxon>
        <taxon>Arthropoda</taxon>
        <taxon>Chelicerata</taxon>
        <taxon>Arachnida</taxon>
        <taxon>Acari</taxon>
        <taxon>Parasitiformes</taxon>
        <taxon>Ixodida</taxon>
        <taxon>Ixodoidea</taxon>
        <taxon>Ixodidae</taxon>
        <taxon>Amblyomminae</taxon>
        <taxon>Amblyomma</taxon>
    </lineage>
</organism>
<protein>
    <submittedName>
        <fullName evidence="1">Uncharacterized protein</fullName>
    </submittedName>
</protein>
<accession>A0AAQ4DAH3</accession>
<evidence type="ECO:0000313" key="1">
    <source>
        <dbReference type="EMBL" id="KAK8759463.1"/>
    </source>
</evidence>